<feature type="compositionally biased region" description="Basic and acidic residues" evidence="1">
    <location>
        <begin position="1"/>
        <end position="10"/>
    </location>
</feature>
<keyword evidence="3" id="KW-1185">Reference proteome</keyword>
<comment type="caution">
    <text evidence="2">The sequence shown here is derived from an EMBL/GenBank/DDBJ whole genome shotgun (WGS) entry which is preliminary data.</text>
</comment>
<evidence type="ECO:0000313" key="2">
    <source>
        <dbReference type="EMBL" id="CAI2387472.1"/>
    </source>
</evidence>
<dbReference type="Proteomes" id="UP001295684">
    <property type="component" value="Unassembled WGS sequence"/>
</dbReference>
<protein>
    <submittedName>
        <fullName evidence="2">Uncharacterized protein</fullName>
    </submittedName>
</protein>
<sequence length="136" mass="16019">MKQMDNKSCKDFIYQGGYDSNPNFKESYTEYSPSTPIRNKRESSLHTVKSEKKKIASLKLKISVIKNSLDKTYKFLREPRTQKARIIKNKILGEIKRDSSKRVNRITRVQSRRKSVPNKNMINSKRKTKLNTFMQT</sequence>
<accession>A0AAD2DAU9</accession>
<name>A0AAD2DAU9_EUPCR</name>
<feature type="region of interest" description="Disordered" evidence="1">
    <location>
        <begin position="1"/>
        <end position="50"/>
    </location>
</feature>
<evidence type="ECO:0000313" key="3">
    <source>
        <dbReference type="Proteomes" id="UP001295684"/>
    </source>
</evidence>
<dbReference type="EMBL" id="CAMPGE010029979">
    <property type="protein sequence ID" value="CAI2387472.1"/>
    <property type="molecule type" value="Genomic_DNA"/>
</dbReference>
<proteinExistence type="predicted"/>
<gene>
    <name evidence="2" type="ORF">ECRASSUSDP1_LOCUS29105</name>
</gene>
<feature type="compositionally biased region" description="Polar residues" evidence="1">
    <location>
        <begin position="18"/>
        <end position="37"/>
    </location>
</feature>
<evidence type="ECO:0000256" key="1">
    <source>
        <dbReference type="SAM" id="MobiDB-lite"/>
    </source>
</evidence>
<feature type="compositionally biased region" description="Basic and acidic residues" evidence="1">
    <location>
        <begin position="39"/>
        <end position="50"/>
    </location>
</feature>
<reference evidence="2" key="1">
    <citation type="submission" date="2023-07" db="EMBL/GenBank/DDBJ databases">
        <authorList>
            <consortium name="AG Swart"/>
            <person name="Singh M."/>
            <person name="Singh A."/>
            <person name="Seah K."/>
            <person name="Emmerich C."/>
        </authorList>
    </citation>
    <scope>NUCLEOTIDE SEQUENCE</scope>
    <source>
        <strain evidence="2">DP1</strain>
    </source>
</reference>
<dbReference type="AlphaFoldDB" id="A0AAD2DAU9"/>
<organism evidence="2 3">
    <name type="scientific">Euplotes crassus</name>
    <dbReference type="NCBI Taxonomy" id="5936"/>
    <lineage>
        <taxon>Eukaryota</taxon>
        <taxon>Sar</taxon>
        <taxon>Alveolata</taxon>
        <taxon>Ciliophora</taxon>
        <taxon>Intramacronucleata</taxon>
        <taxon>Spirotrichea</taxon>
        <taxon>Hypotrichia</taxon>
        <taxon>Euplotida</taxon>
        <taxon>Euplotidae</taxon>
        <taxon>Moneuplotes</taxon>
    </lineage>
</organism>